<dbReference type="AlphaFoldDB" id="A0A510IB17"/>
<evidence type="ECO:0000259" key="1">
    <source>
        <dbReference type="Pfam" id="PF00534"/>
    </source>
</evidence>
<dbReference type="SUPFAM" id="SSF53756">
    <property type="entry name" value="UDP-Glycosyltransferase/glycogen phosphorylase"/>
    <property type="match status" value="1"/>
</dbReference>
<name>A0A510IB17_9VIBR</name>
<dbReference type="PANTHER" id="PTHR12526:SF630">
    <property type="entry name" value="GLYCOSYLTRANSFERASE"/>
    <property type="match status" value="1"/>
</dbReference>
<evidence type="ECO:0000313" key="4">
    <source>
        <dbReference type="Proteomes" id="UP000315115"/>
    </source>
</evidence>
<organism evidence="3 4">
    <name type="scientific">Vibrio rotiferianus</name>
    <dbReference type="NCBI Taxonomy" id="190895"/>
    <lineage>
        <taxon>Bacteria</taxon>
        <taxon>Pseudomonadati</taxon>
        <taxon>Pseudomonadota</taxon>
        <taxon>Gammaproteobacteria</taxon>
        <taxon>Vibrionales</taxon>
        <taxon>Vibrionaceae</taxon>
        <taxon>Vibrio</taxon>
    </lineage>
</organism>
<dbReference type="Proteomes" id="UP000315115">
    <property type="component" value="Chromosome 2"/>
</dbReference>
<dbReference type="RefSeq" id="WP_143693609.1">
    <property type="nucleotide sequence ID" value="NZ_AP019799.1"/>
</dbReference>
<dbReference type="InterPro" id="IPR001296">
    <property type="entry name" value="Glyco_trans_1"/>
</dbReference>
<dbReference type="GO" id="GO:1901135">
    <property type="term" value="P:carbohydrate derivative metabolic process"/>
    <property type="evidence" value="ECO:0007669"/>
    <property type="project" value="UniProtKB-ARBA"/>
</dbReference>
<dbReference type="Pfam" id="PF00534">
    <property type="entry name" value="Glycos_transf_1"/>
    <property type="match status" value="1"/>
</dbReference>
<dbReference type="Gene3D" id="3.40.50.2000">
    <property type="entry name" value="Glycogen Phosphorylase B"/>
    <property type="match status" value="2"/>
</dbReference>
<evidence type="ECO:0000313" key="3">
    <source>
        <dbReference type="EMBL" id="BBL90964.1"/>
    </source>
</evidence>
<protein>
    <submittedName>
        <fullName evidence="3">Glycosyl transferase</fullName>
    </submittedName>
</protein>
<keyword evidence="3" id="KW-0808">Transferase</keyword>
<dbReference type="InterPro" id="IPR028098">
    <property type="entry name" value="Glyco_trans_4-like_N"/>
</dbReference>
<accession>A0A510IB17</accession>
<proteinExistence type="predicted"/>
<dbReference type="EMBL" id="AP019799">
    <property type="protein sequence ID" value="BBL90964.1"/>
    <property type="molecule type" value="Genomic_DNA"/>
</dbReference>
<reference evidence="4" key="1">
    <citation type="submission" date="2019-07" db="EMBL/GenBank/DDBJ databases">
        <title>Complete Genome Sequences of Vibrion rotiferianus strain AM7.</title>
        <authorList>
            <person name="Miyazaki K."/>
            <person name="Wiseschart A."/>
            <person name="Pootanakit K."/>
            <person name="Ishimori K."/>
            <person name="Kitahara K."/>
        </authorList>
    </citation>
    <scope>NUCLEOTIDE SEQUENCE [LARGE SCALE GENOMIC DNA]</scope>
    <source>
        <strain evidence="4">AM7</strain>
    </source>
</reference>
<feature type="domain" description="Glycosyltransferase subfamily 4-like N-terminal" evidence="2">
    <location>
        <begin position="14"/>
        <end position="158"/>
    </location>
</feature>
<dbReference type="PANTHER" id="PTHR12526">
    <property type="entry name" value="GLYCOSYLTRANSFERASE"/>
    <property type="match status" value="1"/>
</dbReference>
<dbReference type="GO" id="GO:0016757">
    <property type="term" value="F:glycosyltransferase activity"/>
    <property type="evidence" value="ECO:0007669"/>
    <property type="project" value="InterPro"/>
</dbReference>
<feature type="domain" description="Glycosyl transferase family 1" evidence="1">
    <location>
        <begin position="166"/>
        <end position="321"/>
    </location>
</feature>
<dbReference type="CDD" id="cd03811">
    <property type="entry name" value="GT4_GT28_WabH-like"/>
    <property type="match status" value="1"/>
</dbReference>
<sequence>MKILHIINDLSKNGGAQRFLIDLVSHYDPHFEIKVLILSDENEYQAELKECGVEYLSWKSLTFQQKWNLLRWPDLVHGHLYPSIYLALLAIGKKRLQTEHNTTNRRRDYPMLKFMEYWLYKSFDMTICITGRVQEELIRFMPRYQSKYSVVYNGVELSKFTMQPKIRSAFAKDKVFKIGMAGRLHNYKDHESLLRAMQSLPQNYELHLAGGGPKQEELQALATSLGIEQRIHWYGVISDIPNFLNSLDVYVQSSLVEGFGLASVEAMASGLPVLGSDVPGLDEVIGDSRYLFPTGSPTLLADKILTITNDIDTYNEASRYSVERASLYTIDKFREGYYAAYAQLCPEK</sequence>
<dbReference type="Pfam" id="PF13439">
    <property type="entry name" value="Glyco_transf_4"/>
    <property type="match status" value="1"/>
</dbReference>
<evidence type="ECO:0000259" key="2">
    <source>
        <dbReference type="Pfam" id="PF13439"/>
    </source>
</evidence>
<gene>
    <name evidence="3" type="ORF">VroAM7_36170</name>
</gene>